<evidence type="ECO:0000256" key="5">
    <source>
        <dbReference type="ARBA" id="ARBA00022989"/>
    </source>
</evidence>
<keyword evidence="4 7" id="KW-0812">Transmembrane</keyword>
<feature type="transmembrane region" description="Helical" evidence="7">
    <location>
        <begin position="361"/>
        <end position="383"/>
    </location>
</feature>
<keyword evidence="2" id="KW-0813">Transport</keyword>
<dbReference type="GO" id="GO:0005886">
    <property type="term" value="C:plasma membrane"/>
    <property type="evidence" value="ECO:0007669"/>
    <property type="project" value="UniProtKB-SubCell"/>
</dbReference>
<reference evidence="8" key="2">
    <citation type="journal article" date="2021" name="PeerJ">
        <title>Extensive microbial diversity within the chicken gut microbiome revealed by metagenomics and culture.</title>
        <authorList>
            <person name="Gilroy R."/>
            <person name="Ravi A."/>
            <person name="Getino M."/>
            <person name="Pursley I."/>
            <person name="Horton D.L."/>
            <person name="Alikhan N.F."/>
            <person name="Baker D."/>
            <person name="Gharbi K."/>
            <person name="Hall N."/>
            <person name="Watson M."/>
            <person name="Adriaenssens E.M."/>
            <person name="Foster-Nyarko E."/>
            <person name="Jarju S."/>
            <person name="Secka A."/>
            <person name="Antonio M."/>
            <person name="Oren A."/>
            <person name="Chaudhuri R.R."/>
            <person name="La Ragione R."/>
            <person name="Hildebrand F."/>
            <person name="Pallen M.J."/>
        </authorList>
    </citation>
    <scope>NUCLEOTIDE SEQUENCE</scope>
    <source>
        <strain evidence="8">CHK191-8634</strain>
    </source>
</reference>
<keyword evidence="6 7" id="KW-0472">Membrane</keyword>
<dbReference type="EMBL" id="DVMR01000051">
    <property type="protein sequence ID" value="HIU43946.1"/>
    <property type="molecule type" value="Genomic_DNA"/>
</dbReference>
<keyword evidence="5 7" id="KW-1133">Transmembrane helix</keyword>
<dbReference type="GO" id="GO:0015297">
    <property type="term" value="F:antiporter activity"/>
    <property type="evidence" value="ECO:0007669"/>
    <property type="project" value="InterPro"/>
</dbReference>
<feature type="transmembrane region" description="Helical" evidence="7">
    <location>
        <begin position="195"/>
        <end position="216"/>
    </location>
</feature>
<evidence type="ECO:0000256" key="4">
    <source>
        <dbReference type="ARBA" id="ARBA00022692"/>
    </source>
</evidence>
<evidence type="ECO:0000313" key="9">
    <source>
        <dbReference type="Proteomes" id="UP000824073"/>
    </source>
</evidence>
<feature type="transmembrane region" description="Helical" evidence="7">
    <location>
        <begin position="96"/>
        <end position="117"/>
    </location>
</feature>
<reference evidence="8" key="1">
    <citation type="submission" date="2020-10" db="EMBL/GenBank/DDBJ databases">
        <authorList>
            <person name="Gilroy R."/>
        </authorList>
    </citation>
    <scope>NUCLEOTIDE SEQUENCE</scope>
    <source>
        <strain evidence="8">CHK191-8634</strain>
    </source>
</reference>
<dbReference type="AlphaFoldDB" id="A0A9D1LLQ0"/>
<organism evidence="8 9">
    <name type="scientific">Candidatus Ventrousia excrementavium</name>
    <dbReference type="NCBI Taxonomy" id="2840961"/>
    <lineage>
        <taxon>Bacteria</taxon>
        <taxon>Bacillati</taxon>
        <taxon>Bacillota</taxon>
        <taxon>Clostridia</taxon>
        <taxon>Eubacteriales</taxon>
        <taxon>Clostridiaceae</taxon>
        <taxon>Clostridiaceae incertae sedis</taxon>
        <taxon>Candidatus Ventrousia</taxon>
    </lineage>
</organism>
<evidence type="ECO:0000256" key="1">
    <source>
        <dbReference type="ARBA" id="ARBA00004651"/>
    </source>
</evidence>
<feature type="transmembrane region" description="Helical" evidence="7">
    <location>
        <begin position="284"/>
        <end position="304"/>
    </location>
</feature>
<proteinExistence type="predicted"/>
<feature type="transmembrane region" description="Helical" evidence="7">
    <location>
        <begin position="169"/>
        <end position="189"/>
    </location>
</feature>
<evidence type="ECO:0000256" key="2">
    <source>
        <dbReference type="ARBA" id="ARBA00022448"/>
    </source>
</evidence>
<evidence type="ECO:0000256" key="3">
    <source>
        <dbReference type="ARBA" id="ARBA00022475"/>
    </source>
</evidence>
<feature type="transmembrane region" description="Helical" evidence="7">
    <location>
        <begin position="417"/>
        <end position="441"/>
    </location>
</feature>
<dbReference type="Pfam" id="PF01554">
    <property type="entry name" value="MatE"/>
    <property type="match status" value="2"/>
</dbReference>
<dbReference type="InterPro" id="IPR002528">
    <property type="entry name" value="MATE_fam"/>
</dbReference>
<gene>
    <name evidence="8" type="ORF">IAB67_06590</name>
</gene>
<name>A0A9D1LLQ0_9CLOT</name>
<feature type="transmembrane region" description="Helical" evidence="7">
    <location>
        <begin position="325"/>
        <end position="349"/>
    </location>
</feature>
<dbReference type="NCBIfam" id="TIGR00797">
    <property type="entry name" value="matE"/>
    <property type="match status" value="1"/>
</dbReference>
<dbReference type="PIRSF" id="PIRSF006603">
    <property type="entry name" value="DinF"/>
    <property type="match status" value="1"/>
</dbReference>
<dbReference type="Proteomes" id="UP000824073">
    <property type="component" value="Unassembled WGS sequence"/>
</dbReference>
<sequence>MSSKLEHNLAQGAVAPQLLRFALPFIISNIIQSLYSVADMIIVGQYAGAVSMSGVNIGGQVTQLITNMVFGLSAGGTVLIGQYLGAGDRKALRDTIGTLLSVLMALGAVFTVGLLLLRSPILRAIQTPEPSFPEAMSYLFITSLGIIFIFAYNALSAIMRGLGDSKRPLYFVSIACVANIVLDLIMVGVWHWGAFGAGLATIISQALSVILCIIYLKRNDFVFDFSLKSFGFHPERLRMLLKIGVPMSVQNVATSISFLFLTAMVNLLDPTAMASAAVGAVSKFNSFGVLPAFAMSSAIAAMSAQNIGAGETRRAVQTMKIGTALGFGISFCVFLLARFFPAQIIRIFADDPGLVTAGVEYLRAFSLDYICVPLMAGLNGLFIGAGHTTFSFINGVMAALLVRIPVCYIFGVLFDWGLFGIGLGAPFASGVAFAVGVCFFFSGRWKKATIVHTPAEI</sequence>
<dbReference type="PANTHER" id="PTHR43549:SF3">
    <property type="entry name" value="MULTIDRUG RESISTANCE PROTEIN YPNP-RELATED"/>
    <property type="match status" value="1"/>
</dbReference>
<dbReference type="InterPro" id="IPR052031">
    <property type="entry name" value="Membrane_Transporter-Flippase"/>
</dbReference>
<keyword evidence="3" id="KW-1003">Cell membrane</keyword>
<dbReference type="InterPro" id="IPR048279">
    <property type="entry name" value="MdtK-like"/>
</dbReference>
<feature type="transmembrane region" description="Helical" evidence="7">
    <location>
        <begin position="64"/>
        <end position="84"/>
    </location>
</feature>
<dbReference type="PANTHER" id="PTHR43549">
    <property type="entry name" value="MULTIDRUG RESISTANCE PROTEIN YPNP-RELATED"/>
    <property type="match status" value="1"/>
</dbReference>
<feature type="transmembrane region" description="Helical" evidence="7">
    <location>
        <begin position="390"/>
        <end position="411"/>
    </location>
</feature>
<evidence type="ECO:0000256" key="7">
    <source>
        <dbReference type="SAM" id="Phobius"/>
    </source>
</evidence>
<comment type="subcellular location">
    <subcellularLocation>
        <location evidence="1">Cell membrane</location>
        <topology evidence="1">Multi-pass membrane protein</topology>
    </subcellularLocation>
</comment>
<dbReference type="GO" id="GO:0042910">
    <property type="term" value="F:xenobiotic transmembrane transporter activity"/>
    <property type="evidence" value="ECO:0007669"/>
    <property type="project" value="InterPro"/>
</dbReference>
<feature type="transmembrane region" description="Helical" evidence="7">
    <location>
        <begin position="21"/>
        <end position="44"/>
    </location>
</feature>
<protein>
    <submittedName>
        <fullName evidence="8">MATE family efflux transporter</fullName>
    </submittedName>
</protein>
<feature type="transmembrane region" description="Helical" evidence="7">
    <location>
        <begin position="137"/>
        <end position="157"/>
    </location>
</feature>
<evidence type="ECO:0000313" key="8">
    <source>
        <dbReference type="EMBL" id="HIU43946.1"/>
    </source>
</evidence>
<evidence type="ECO:0000256" key="6">
    <source>
        <dbReference type="ARBA" id="ARBA00023136"/>
    </source>
</evidence>
<accession>A0A9D1LLQ0</accession>
<dbReference type="CDD" id="cd13138">
    <property type="entry name" value="MATE_yoeA_like"/>
    <property type="match status" value="1"/>
</dbReference>
<comment type="caution">
    <text evidence="8">The sequence shown here is derived from an EMBL/GenBank/DDBJ whole genome shotgun (WGS) entry which is preliminary data.</text>
</comment>